<dbReference type="GO" id="GO:0007026">
    <property type="term" value="P:negative regulation of microtubule depolymerization"/>
    <property type="evidence" value="ECO:0007669"/>
    <property type="project" value="TreeGrafter"/>
</dbReference>
<dbReference type="AlphaFoldDB" id="A0AAD3MNF5"/>
<feature type="compositionally biased region" description="Low complexity" evidence="1">
    <location>
        <begin position="359"/>
        <end position="379"/>
    </location>
</feature>
<feature type="region of interest" description="Disordered" evidence="1">
    <location>
        <begin position="337"/>
        <end position="470"/>
    </location>
</feature>
<gene>
    <name evidence="3" type="ORF">AKAME5_000917900</name>
</gene>
<feature type="compositionally biased region" description="Polar residues" evidence="1">
    <location>
        <begin position="421"/>
        <end position="434"/>
    </location>
</feature>
<feature type="domain" description="EB-1 binding" evidence="2">
    <location>
        <begin position="410"/>
        <end position="466"/>
    </location>
</feature>
<name>A0AAD3MNF5_LATJO</name>
<evidence type="ECO:0000256" key="1">
    <source>
        <dbReference type="SAM" id="MobiDB-lite"/>
    </source>
</evidence>
<dbReference type="Pfam" id="PF05937">
    <property type="entry name" value="EB1_binding"/>
    <property type="match status" value="1"/>
</dbReference>
<dbReference type="GO" id="GO:0016342">
    <property type="term" value="C:catenin complex"/>
    <property type="evidence" value="ECO:0007669"/>
    <property type="project" value="TreeGrafter"/>
</dbReference>
<organism evidence="3 4">
    <name type="scientific">Lates japonicus</name>
    <name type="common">Japanese lates</name>
    <dbReference type="NCBI Taxonomy" id="270547"/>
    <lineage>
        <taxon>Eukaryota</taxon>
        <taxon>Metazoa</taxon>
        <taxon>Chordata</taxon>
        <taxon>Craniata</taxon>
        <taxon>Vertebrata</taxon>
        <taxon>Euteleostomi</taxon>
        <taxon>Actinopterygii</taxon>
        <taxon>Neopterygii</taxon>
        <taxon>Teleostei</taxon>
        <taxon>Neoteleostei</taxon>
        <taxon>Acanthomorphata</taxon>
        <taxon>Carangaria</taxon>
        <taxon>Carangaria incertae sedis</taxon>
        <taxon>Centropomidae</taxon>
        <taxon>Lates</taxon>
    </lineage>
</organism>
<dbReference type="GO" id="GO:0008017">
    <property type="term" value="F:microtubule binding"/>
    <property type="evidence" value="ECO:0007669"/>
    <property type="project" value="TreeGrafter"/>
</dbReference>
<keyword evidence="4" id="KW-1185">Reference proteome</keyword>
<dbReference type="InterPro" id="IPR026818">
    <property type="entry name" value="Apc_fam"/>
</dbReference>
<feature type="compositionally biased region" description="Low complexity" evidence="1">
    <location>
        <begin position="343"/>
        <end position="352"/>
    </location>
</feature>
<dbReference type="GO" id="GO:0090090">
    <property type="term" value="P:negative regulation of canonical Wnt signaling pathway"/>
    <property type="evidence" value="ECO:0007669"/>
    <property type="project" value="TreeGrafter"/>
</dbReference>
<dbReference type="GO" id="GO:0007389">
    <property type="term" value="P:pattern specification process"/>
    <property type="evidence" value="ECO:0007669"/>
    <property type="project" value="TreeGrafter"/>
</dbReference>
<feature type="compositionally biased region" description="Basic and acidic residues" evidence="1">
    <location>
        <begin position="239"/>
        <end position="250"/>
    </location>
</feature>
<dbReference type="GO" id="GO:0016477">
    <property type="term" value="P:cell migration"/>
    <property type="evidence" value="ECO:0007669"/>
    <property type="project" value="TreeGrafter"/>
</dbReference>
<dbReference type="GO" id="GO:0001708">
    <property type="term" value="P:cell fate specification"/>
    <property type="evidence" value="ECO:0007669"/>
    <property type="project" value="TreeGrafter"/>
</dbReference>
<evidence type="ECO:0000313" key="3">
    <source>
        <dbReference type="EMBL" id="GLD56889.1"/>
    </source>
</evidence>
<evidence type="ECO:0000313" key="4">
    <source>
        <dbReference type="Proteomes" id="UP001279410"/>
    </source>
</evidence>
<feature type="compositionally biased region" description="Polar residues" evidence="1">
    <location>
        <begin position="170"/>
        <end position="181"/>
    </location>
</feature>
<proteinExistence type="predicted"/>
<dbReference type="GO" id="GO:0030877">
    <property type="term" value="C:beta-catenin destruction complex"/>
    <property type="evidence" value="ECO:0007669"/>
    <property type="project" value="TreeGrafter"/>
</dbReference>
<dbReference type="InterPro" id="IPR009232">
    <property type="entry name" value="EB1-bd"/>
</dbReference>
<feature type="compositionally biased region" description="Basic and acidic residues" evidence="1">
    <location>
        <begin position="106"/>
        <end position="115"/>
    </location>
</feature>
<dbReference type="GO" id="GO:0007399">
    <property type="term" value="P:nervous system development"/>
    <property type="evidence" value="ECO:0007669"/>
    <property type="project" value="TreeGrafter"/>
</dbReference>
<reference evidence="3" key="1">
    <citation type="submission" date="2022-08" db="EMBL/GenBank/DDBJ databases">
        <title>Genome sequencing of akame (Lates japonicus).</title>
        <authorList>
            <person name="Hashiguchi Y."/>
            <person name="Takahashi H."/>
        </authorList>
    </citation>
    <scope>NUCLEOTIDE SEQUENCE</scope>
    <source>
        <strain evidence="3">Kochi</strain>
    </source>
</reference>
<sequence>MPKKKKAAASVLTQLSVPKAGDSFLAGGAGRREPCPELRSFDWKAIQEGANSVVSSLNAAAASSLSRQPSSDSDSVLSLKSVSRGQSQQPGGGANPEQQLWPKLQVADDRGRGSSRDSTPPRSSVAASQKGGKLSQLPRTASPGSVSSSASRSGKQSVVARSGGGIPRSESASRVGGSTTAKKQRAEPEKPTLVRQSTFIKEAPSPTLKRKLEESAAAAATVALESPYSPDTPLPPTTRRHDVNRSHSESPSRPQEVTSSRFSRTGTWKRENGGGGGGGGGGKHSTSPCHAEKRRSEEDSAVGSKGTWRKAKSGGGSSTGRSFADKLEDVWVRLEDCPVNNPRSSSSCSARSPTAANAPPIIDSPAPSKIPSSSSSSSSNLNLRHSCESLDEKPPPPDRQQPQQQRGQQRSGAVAARVSPFNYTPSPRKSNSDVTTATTATTTTSSSSTTPTRPSLIPTPVTNSRRAEGGREVVAAAAAVSAARTS</sequence>
<dbReference type="PANTHER" id="PTHR12607">
    <property type="entry name" value="ADENOMATOUS POLYPOSIS COLI PROTEIN FAMILY"/>
    <property type="match status" value="1"/>
</dbReference>
<dbReference type="PANTHER" id="PTHR12607:SF11">
    <property type="entry name" value="ADENOMATOUS POLYPOSIS COLI PROTEIN"/>
    <property type="match status" value="1"/>
</dbReference>
<dbReference type="GO" id="GO:0045295">
    <property type="term" value="F:gamma-catenin binding"/>
    <property type="evidence" value="ECO:0007669"/>
    <property type="project" value="TreeGrafter"/>
</dbReference>
<feature type="compositionally biased region" description="Gly residues" evidence="1">
    <location>
        <begin position="273"/>
        <end position="283"/>
    </location>
</feature>
<feature type="compositionally biased region" description="Low complexity" evidence="1">
    <location>
        <begin position="58"/>
        <end position="84"/>
    </location>
</feature>
<dbReference type="GO" id="GO:0005881">
    <property type="term" value="C:cytoplasmic microtubule"/>
    <property type="evidence" value="ECO:0007669"/>
    <property type="project" value="TreeGrafter"/>
</dbReference>
<accession>A0AAD3MNF5</accession>
<comment type="caution">
    <text evidence="3">The sequence shown here is derived from an EMBL/GenBank/DDBJ whole genome shotgun (WGS) entry which is preliminary data.</text>
</comment>
<feature type="compositionally biased region" description="Polar residues" evidence="1">
    <location>
        <begin position="116"/>
        <end position="127"/>
    </location>
</feature>
<dbReference type="GO" id="GO:0016055">
    <property type="term" value="P:Wnt signaling pathway"/>
    <property type="evidence" value="ECO:0007669"/>
    <property type="project" value="InterPro"/>
</dbReference>
<dbReference type="Proteomes" id="UP001279410">
    <property type="component" value="Unassembled WGS sequence"/>
</dbReference>
<feature type="compositionally biased region" description="Polar residues" evidence="1">
    <location>
        <begin position="251"/>
        <end position="266"/>
    </location>
</feature>
<feature type="compositionally biased region" description="Low complexity" evidence="1">
    <location>
        <begin position="435"/>
        <end position="455"/>
    </location>
</feature>
<feature type="compositionally biased region" description="Low complexity" evidence="1">
    <location>
        <begin position="400"/>
        <end position="410"/>
    </location>
</feature>
<feature type="compositionally biased region" description="Low complexity" evidence="1">
    <location>
        <begin position="138"/>
        <end position="158"/>
    </location>
</feature>
<dbReference type="EMBL" id="BRZM01000027">
    <property type="protein sequence ID" value="GLD56889.1"/>
    <property type="molecule type" value="Genomic_DNA"/>
</dbReference>
<evidence type="ECO:0000259" key="2">
    <source>
        <dbReference type="Pfam" id="PF05937"/>
    </source>
</evidence>
<feature type="region of interest" description="Disordered" evidence="1">
    <location>
        <begin position="58"/>
        <end position="324"/>
    </location>
</feature>
<feature type="compositionally biased region" description="Basic and acidic residues" evidence="1">
    <location>
        <begin position="385"/>
        <end position="396"/>
    </location>
</feature>
<protein>
    <submittedName>
        <fullName evidence="3">Adenomatous polyposis coli protein</fullName>
    </submittedName>
</protein>
<dbReference type="GO" id="GO:0008013">
    <property type="term" value="F:beta-catenin binding"/>
    <property type="evidence" value="ECO:0007669"/>
    <property type="project" value="InterPro"/>
</dbReference>